<dbReference type="InterPro" id="IPR040398">
    <property type="entry name" value="Not1"/>
</dbReference>
<dbReference type="GO" id="GO:0000932">
    <property type="term" value="C:P-body"/>
    <property type="evidence" value="ECO:0007669"/>
    <property type="project" value="TreeGrafter"/>
</dbReference>
<dbReference type="STRING" id="53468.A0A3P6IDY6"/>
<accession>A0A3P6IDY6</accession>
<dbReference type="PANTHER" id="PTHR13162:SF8">
    <property type="entry name" value="CCR4-NOT TRANSCRIPTION COMPLEX SUBUNIT 1"/>
    <property type="match status" value="1"/>
</dbReference>
<keyword evidence="4" id="KW-1185">Reference proteome</keyword>
<feature type="domain" description="CCR4-Not complex component Not1 C-terminal" evidence="2">
    <location>
        <begin position="186"/>
        <end position="228"/>
    </location>
</feature>
<dbReference type="EMBL" id="UXSR01006407">
    <property type="protein sequence ID" value="VDD84483.1"/>
    <property type="molecule type" value="Genomic_DNA"/>
</dbReference>
<proteinExistence type="predicted"/>
<dbReference type="PANTHER" id="PTHR13162">
    <property type="entry name" value="CCR4-NOT TRANSCRIPTION COMPLEX"/>
    <property type="match status" value="1"/>
</dbReference>
<name>A0A3P6IDY6_MESCO</name>
<evidence type="ECO:0000313" key="4">
    <source>
        <dbReference type="Proteomes" id="UP000267029"/>
    </source>
</evidence>
<dbReference type="OrthoDB" id="1933107at2759"/>
<dbReference type="GO" id="GO:0030015">
    <property type="term" value="C:CCR4-NOT core complex"/>
    <property type="evidence" value="ECO:0007669"/>
    <property type="project" value="InterPro"/>
</dbReference>
<feature type="region of interest" description="Disordered" evidence="1">
    <location>
        <begin position="113"/>
        <end position="137"/>
    </location>
</feature>
<dbReference type="InterPro" id="IPR007196">
    <property type="entry name" value="CCR4-Not_Not1_C"/>
</dbReference>
<dbReference type="Gene3D" id="1.25.40.790">
    <property type="match status" value="1"/>
</dbReference>
<dbReference type="Pfam" id="PF04054">
    <property type="entry name" value="Not1"/>
    <property type="match status" value="2"/>
</dbReference>
<feature type="domain" description="CCR4-Not complex component Not1 C-terminal" evidence="2">
    <location>
        <begin position="1"/>
        <end position="48"/>
    </location>
</feature>
<evidence type="ECO:0000259" key="2">
    <source>
        <dbReference type="Pfam" id="PF04054"/>
    </source>
</evidence>
<dbReference type="GO" id="GO:0060090">
    <property type="term" value="F:molecular adaptor activity"/>
    <property type="evidence" value="ECO:0007669"/>
    <property type="project" value="TreeGrafter"/>
</dbReference>
<evidence type="ECO:0000256" key="1">
    <source>
        <dbReference type="SAM" id="MobiDB-lite"/>
    </source>
</evidence>
<sequence>MLVDILKFLSFYLHSAQIPEPIAVLYTAIFRLCLVLYYKFPDFLTEYCELRRMTATHSLWRNRHVRGELRTGQSAFRTGDCVRITGFLLTFLIDPPGLYTLALAAATATTEATRGEHNGSKAVAQEAPHPPQGRKAGGQQANAAMLCSARATQHLANLQNNVELTMNVVLYICITAVKTLRHCLQLNCMANQLSYPNSHAHYFSNTLLYLFAEQSKEQMKELIRRLLMGSGA</sequence>
<gene>
    <name evidence="3" type="ORF">MCOS_LOCUS10486</name>
</gene>
<organism evidence="3 4">
    <name type="scientific">Mesocestoides corti</name>
    <name type="common">Flatworm</name>
    <dbReference type="NCBI Taxonomy" id="53468"/>
    <lineage>
        <taxon>Eukaryota</taxon>
        <taxon>Metazoa</taxon>
        <taxon>Spiralia</taxon>
        <taxon>Lophotrochozoa</taxon>
        <taxon>Platyhelminthes</taxon>
        <taxon>Cestoda</taxon>
        <taxon>Eucestoda</taxon>
        <taxon>Cyclophyllidea</taxon>
        <taxon>Mesocestoididae</taxon>
        <taxon>Mesocestoides</taxon>
    </lineage>
</organism>
<protein>
    <recommendedName>
        <fullName evidence="2">CCR4-Not complex component Not1 C-terminal domain-containing protein</fullName>
    </recommendedName>
</protein>
<dbReference type="Proteomes" id="UP000267029">
    <property type="component" value="Unassembled WGS sequence"/>
</dbReference>
<dbReference type="GO" id="GO:0017148">
    <property type="term" value="P:negative regulation of translation"/>
    <property type="evidence" value="ECO:0007669"/>
    <property type="project" value="InterPro"/>
</dbReference>
<dbReference type="AlphaFoldDB" id="A0A3P6IDY6"/>
<dbReference type="GO" id="GO:0000288">
    <property type="term" value="P:nuclear-transcribed mRNA catabolic process, deadenylation-dependent decay"/>
    <property type="evidence" value="ECO:0007669"/>
    <property type="project" value="TreeGrafter"/>
</dbReference>
<evidence type="ECO:0000313" key="3">
    <source>
        <dbReference type="EMBL" id="VDD84483.1"/>
    </source>
</evidence>
<dbReference type="Gene3D" id="1.25.40.800">
    <property type="match status" value="1"/>
</dbReference>
<reference evidence="3 4" key="1">
    <citation type="submission" date="2018-10" db="EMBL/GenBank/DDBJ databases">
        <authorList>
            <consortium name="Pathogen Informatics"/>
        </authorList>
    </citation>
    <scope>NUCLEOTIDE SEQUENCE [LARGE SCALE GENOMIC DNA]</scope>
</reference>